<feature type="region of interest" description="Disordered" evidence="1">
    <location>
        <begin position="531"/>
        <end position="572"/>
    </location>
</feature>
<evidence type="ECO:0000313" key="2">
    <source>
        <dbReference type="Proteomes" id="UP000695022"/>
    </source>
</evidence>
<feature type="compositionally biased region" description="Low complexity" evidence="1">
    <location>
        <begin position="614"/>
        <end position="629"/>
    </location>
</feature>
<feature type="region of interest" description="Disordered" evidence="1">
    <location>
        <begin position="761"/>
        <end position="817"/>
    </location>
</feature>
<gene>
    <name evidence="3" type="primary">LOC106810805</name>
</gene>
<keyword evidence="2" id="KW-1185">Reference proteome</keyword>
<feature type="region of interest" description="Disordered" evidence="1">
    <location>
        <begin position="1054"/>
        <end position="1087"/>
    </location>
</feature>
<feature type="region of interest" description="Disordered" evidence="1">
    <location>
        <begin position="614"/>
        <end position="633"/>
    </location>
</feature>
<feature type="compositionally biased region" description="Low complexity" evidence="1">
    <location>
        <begin position="793"/>
        <end position="810"/>
    </location>
</feature>
<proteinExistence type="predicted"/>
<sequence length="1304" mass="137537">MTDLFDKKPEFWTSSNEKLLTPTVAKICTQPASEAKSTVTDGELSRNAETSRDTGTEATMSSTTEVALQNSLDGDDATVPTDSVEVRESIPCLEDRQSGDGGVASERSDSRTPTSDAAERQAEPLRKSSRLEAKAAEKKQGGDASLQETASPSNDVNADSSKQVIAPGEVSTARVRRSSKEDRSNSSTSVDVSSWMKPVGKVISQVTAGSRDRPCVNGTACASSSGNLLQVNLDSNDITTDIISILDRHESVGKNGSAHSVDAHTAVPSPVKAEKPEPLLFSELTHTATKECASAVAGQCSDQVIAKCENPPQVSPCFTKTHAVRTDLLQAEIDSKTDSKTGLIPSGQGLQRHTGEAVTTISTDGGVCVRNTGLLQISSDLPSQDTLPKRSPRVMNLEKMRMCAKTASSAAASDAAHDKTHKPACDVSVNLVDKKGSAANSEGNLCCRGDLQGAEVSMAVTVSTAAVTTVGADKPVTKREQCDIPSTADEHGLDAAGFVKVRGDISKKRPATLLSGGNAISITACAENAAERSTVSEKPAVSSSAVQKTGRADAHPASLPSQTSIAQVTSANSKRVVKPSYKVAIGLEQREKTSPKSVQSQSLSELSFLTARRSSCPPCSSPEGSASPADSPVKKLLPLSIDLGPQAHLNRKSKLRANYSVKGPKSPPREKASKASGEQDSSGLSSVERQVERGWTLEAIDSPRSSSPAEAIKRKFSREAESRDATAPKSVPNTLTTGACKPISVTLHADAQDRFVGNKNQADEAEKSANHKPIDGSPNSKVTTKGLVQAERSAVLESPSPSSASSQSEQTRPKCRTKTIDVSDKFRGASAATVLPSRGRRVAVAAIRSKRIARKAAGARPGARRRMLDQLDCEYLSRLKQGGAIAPRRARIKTLGMSYNETDIIKKKFSSSAEKTAKSRASAAGTKVGAKVVSSPPMPPRLNKKLNVLMGCFVTTAGAHGGSCDDARGRGENSASLAESPQKLLILNASEKAAKTILNKYKKGRAGEISLTAPNANEEPAKKKKKLAKDADAQREKPPTLQLAGSAKRINLPGSAVGSNVGKTTGTAGNFEGRGGSSPLKTYGKPRSPAKPQLLFVNYKKDGSTECSYATKEVTLAGKEICMSMPTNVKPVLSENTSAGIISTQKQPATTVLAAAKPSSSSYVGAAAEGSLADDAPPESATVLHREWKPIMVPKNGKITAKFAKGVKGEKMGSALVVLNSVCMRVDDRRLSTRQHEGAYKFKEIVVKKCDGYTHVTLSTSTLLRNAISPQVFEESPSHLTEQRAPRQQQSVLISSSMNVFCSD</sequence>
<feature type="region of interest" description="Disordered" evidence="1">
    <location>
        <begin position="29"/>
        <end position="193"/>
    </location>
</feature>
<feature type="compositionally biased region" description="Polar residues" evidence="1">
    <location>
        <begin position="146"/>
        <end position="163"/>
    </location>
</feature>
<feature type="compositionally biased region" description="Polar residues" evidence="1">
    <location>
        <begin position="676"/>
        <end position="688"/>
    </location>
</feature>
<evidence type="ECO:0000256" key="1">
    <source>
        <dbReference type="SAM" id="MobiDB-lite"/>
    </source>
</evidence>
<feature type="compositionally biased region" description="Basic and acidic residues" evidence="1">
    <location>
        <begin position="716"/>
        <end position="726"/>
    </location>
</feature>
<name>A0ABM1EC24_PRICU</name>
<feature type="compositionally biased region" description="Basic and acidic residues" evidence="1">
    <location>
        <begin position="43"/>
        <end position="55"/>
    </location>
</feature>
<accession>A0ABM1EC24</accession>
<feature type="compositionally biased region" description="Basic and acidic residues" evidence="1">
    <location>
        <begin position="761"/>
        <end position="774"/>
    </location>
</feature>
<dbReference type="GeneID" id="106810805"/>
<evidence type="ECO:0000313" key="3">
    <source>
        <dbReference type="RefSeq" id="XP_014669745.1"/>
    </source>
</evidence>
<organism evidence="2 3">
    <name type="scientific">Priapulus caudatus</name>
    <name type="common">Priapulid worm</name>
    <dbReference type="NCBI Taxonomy" id="37621"/>
    <lineage>
        <taxon>Eukaryota</taxon>
        <taxon>Metazoa</taxon>
        <taxon>Ecdysozoa</taxon>
        <taxon>Scalidophora</taxon>
        <taxon>Priapulida</taxon>
        <taxon>Priapulimorpha</taxon>
        <taxon>Priapulimorphida</taxon>
        <taxon>Priapulidae</taxon>
        <taxon>Priapulus</taxon>
    </lineage>
</organism>
<protein>
    <submittedName>
        <fullName evidence="3">Uncharacterized protein LOC106810805</fullName>
    </submittedName>
</protein>
<feature type="compositionally biased region" description="Basic and acidic residues" evidence="1">
    <location>
        <begin position="1028"/>
        <end position="1038"/>
    </location>
</feature>
<feature type="compositionally biased region" description="Polar residues" evidence="1">
    <location>
        <begin position="1057"/>
        <end position="1068"/>
    </location>
</feature>
<feature type="region of interest" description="Disordered" evidence="1">
    <location>
        <begin position="1011"/>
        <end position="1040"/>
    </location>
</feature>
<feature type="region of interest" description="Disordered" evidence="1">
    <location>
        <begin position="716"/>
        <end position="738"/>
    </location>
</feature>
<feature type="compositionally biased region" description="Polar residues" evidence="1">
    <location>
        <begin position="56"/>
        <end position="72"/>
    </location>
</feature>
<dbReference type="Proteomes" id="UP000695022">
    <property type="component" value="Unplaced"/>
</dbReference>
<feature type="region of interest" description="Disordered" evidence="1">
    <location>
        <begin position="644"/>
        <end position="690"/>
    </location>
</feature>
<reference evidence="3" key="1">
    <citation type="submission" date="2025-08" db="UniProtKB">
        <authorList>
            <consortium name="RefSeq"/>
        </authorList>
    </citation>
    <scope>IDENTIFICATION</scope>
</reference>
<feature type="compositionally biased region" description="Polar residues" evidence="1">
    <location>
        <begin position="30"/>
        <end position="40"/>
    </location>
</feature>
<feature type="compositionally biased region" description="Polar residues" evidence="1">
    <location>
        <begin position="559"/>
        <end position="572"/>
    </location>
</feature>
<feature type="compositionally biased region" description="Basic and acidic residues" evidence="1">
    <location>
        <begin position="84"/>
        <end position="98"/>
    </location>
</feature>
<feature type="compositionally biased region" description="Basic and acidic residues" evidence="1">
    <location>
        <begin position="117"/>
        <end position="141"/>
    </location>
</feature>
<dbReference type="RefSeq" id="XP_014669745.1">
    <property type="nucleotide sequence ID" value="XM_014814259.1"/>
</dbReference>